<dbReference type="EMBL" id="MU864588">
    <property type="protein sequence ID" value="KAK4182992.1"/>
    <property type="molecule type" value="Genomic_DNA"/>
</dbReference>
<evidence type="ECO:0000259" key="2">
    <source>
        <dbReference type="Pfam" id="PF03959"/>
    </source>
</evidence>
<dbReference type="GO" id="GO:0016787">
    <property type="term" value="F:hydrolase activity"/>
    <property type="evidence" value="ECO:0007669"/>
    <property type="project" value="UniProtKB-KW"/>
</dbReference>
<feature type="domain" description="Serine hydrolase" evidence="2">
    <location>
        <begin position="2"/>
        <end position="196"/>
    </location>
</feature>
<dbReference type="SUPFAM" id="SSF53474">
    <property type="entry name" value="alpha/beta-Hydrolases"/>
    <property type="match status" value="1"/>
</dbReference>
<sequence length="222" mass="23612">MHFLCLHGRGTNAKIFEMQTAAIRYDLGEGHTYDFVEGSIPTEIDPGVKDMLAGNETGYVYFDENTPSSALQALQNLDAYVELNGPYDGVIAFSQSVGLVGTWLVHRQRRNLPGVRCAVFLSGGSTALDPDVLSEGSMVPLSAGNVKLSEILELPTAHIYGALDPHAPAAQEFSALCSDSLRSVFVHPGGHEVPGSGSGSSSKDVLNQAVNVVRRVVTLARA</sequence>
<dbReference type="PANTHER" id="PTHR48070">
    <property type="entry name" value="ESTERASE OVCA2"/>
    <property type="match status" value="1"/>
</dbReference>
<reference evidence="3" key="2">
    <citation type="submission" date="2023-05" db="EMBL/GenBank/DDBJ databases">
        <authorList>
            <consortium name="Lawrence Berkeley National Laboratory"/>
            <person name="Steindorff A."/>
            <person name="Hensen N."/>
            <person name="Bonometti L."/>
            <person name="Westerberg I."/>
            <person name="Brannstrom I.O."/>
            <person name="Guillou S."/>
            <person name="Cros-Aarteil S."/>
            <person name="Calhoun S."/>
            <person name="Haridas S."/>
            <person name="Kuo A."/>
            <person name="Mondo S."/>
            <person name="Pangilinan J."/>
            <person name="Riley R."/>
            <person name="Labutti K."/>
            <person name="Andreopoulos B."/>
            <person name="Lipzen A."/>
            <person name="Chen C."/>
            <person name="Yanf M."/>
            <person name="Daum C."/>
            <person name="Ng V."/>
            <person name="Clum A."/>
            <person name="Ohm R."/>
            <person name="Martin F."/>
            <person name="Silar P."/>
            <person name="Natvig D."/>
            <person name="Lalanne C."/>
            <person name="Gautier V."/>
            <person name="Ament-Velasquez S.L."/>
            <person name="Kruys A."/>
            <person name="Hutchinson M.I."/>
            <person name="Powell A.J."/>
            <person name="Barry K."/>
            <person name="Miller A.N."/>
            <person name="Grigoriev I.V."/>
            <person name="Debuchy R."/>
            <person name="Gladieux P."/>
            <person name="Thoren M.H."/>
            <person name="Johannesson H."/>
        </authorList>
    </citation>
    <scope>NUCLEOTIDE SEQUENCE</scope>
    <source>
        <strain evidence="3">PSN309</strain>
    </source>
</reference>
<evidence type="ECO:0000313" key="3">
    <source>
        <dbReference type="EMBL" id="KAK4182992.1"/>
    </source>
</evidence>
<dbReference type="Gene3D" id="3.40.50.1820">
    <property type="entry name" value="alpha/beta hydrolase"/>
    <property type="match status" value="1"/>
</dbReference>
<name>A0AAN7AEK9_9PEZI</name>
<evidence type="ECO:0000256" key="1">
    <source>
        <dbReference type="ARBA" id="ARBA00022801"/>
    </source>
</evidence>
<evidence type="ECO:0000313" key="4">
    <source>
        <dbReference type="Proteomes" id="UP001302126"/>
    </source>
</evidence>
<keyword evidence="4" id="KW-1185">Reference proteome</keyword>
<dbReference type="GO" id="GO:0019748">
    <property type="term" value="P:secondary metabolic process"/>
    <property type="evidence" value="ECO:0007669"/>
    <property type="project" value="TreeGrafter"/>
</dbReference>
<gene>
    <name evidence="3" type="ORF">QBC35DRAFT_508941</name>
</gene>
<reference evidence="3" key="1">
    <citation type="journal article" date="2023" name="Mol. Phylogenet. Evol.">
        <title>Genome-scale phylogeny and comparative genomics of the fungal order Sordariales.</title>
        <authorList>
            <person name="Hensen N."/>
            <person name="Bonometti L."/>
            <person name="Westerberg I."/>
            <person name="Brannstrom I.O."/>
            <person name="Guillou S."/>
            <person name="Cros-Aarteil S."/>
            <person name="Calhoun S."/>
            <person name="Haridas S."/>
            <person name="Kuo A."/>
            <person name="Mondo S."/>
            <person name="Pangilinan J."/>
            <person name="Riley R."/>
            <person name="LaButti K."/>
            <person name="Andreopoulos B."/>
            <person name="Lipzen A."/>
            <person name="Chen C."/>
            <person name="Yan M."/>
            <person name="Daum C."/>
            <person name="Ng V."/>
            <person name="Clum A."/>
            <person name="Steindorff A."/>
            <person name="Ohm R.A."/>
            <person name="Martin F."/>
            <person name="Silar P."/>
            <person name="Natvig D.O."/>
            <person name="Lalanne C."/>
            <person name="Gautier V."/>
            <person name="Ament-Velasquez S.L."/>
            <person name="Kruys A."/>
            <person name="Hutchinson M.I."/>
            <person name="Powell A.J."/>
            <person name="Barry K."/>
            <person name="Miller A.N."/>
            <person name="Grigoriev I.V."/>
            <person name="Debuchy R."/>
            <person name="Gladieux P."/>
            <person name="Hiltunen Thoren M."/>
            <person name="Johannesson H."/>
        </authorList>
    </citation>
    <scope>NUCLEOTIDE SEQUENCE</scope>
    <source>
        <strain evidence="3">PSN309</strain>
    </source>
</reference>
<keyword evidence="1 3" id="KW-0378">Hydrolase</keyword>
<dbReference type="InterPro" id="IPR029058">
    <property type="entry name" value="AB_hydrolase_fold"/>
</dbReference>
<dbReference type="Pfam" id="PF03959">
    <property type="entry name" value="FSH1"/>
    <property type="match status" value="1"/>
</dbReference>
<dbReference type="GO" id="GO:0005634">
    <property type="term" value="C:nucleus"/>
    <property type="evidence" value="ECO:0007669"/>
    <property type="project" value="TreeGrafter"/>
</dbReference>
<organism evidence="3 4">
    <name type="scientific">Podospora australis</name>
    <dbReference type="NCBI Taxonomy" id="1536484"/>
    <lineage>
        <taxon>Eukaryota</taxon>
        <taxon>Fungi</taxon>
        <taxon>Dikarya</taxon>
        <taxon>Ascomycota</taxon>
        <taxon>Pezizomycotina</taxon>
        <taxon>Sordariomycetes</taxon>
        <taxon>Sordariomycetidae</taxon>
        <taxon>Sordariales</taxon>
        <taxon>Podosporaceae</taxon>
        <taxon>Podospora</taxon>
    </lineage>
</organism>
<comment type="caution">
    <text evidence="3">The sequence shown here is derived from an EMBL/GenBank/DDBJ whole genome shotgun (WGS) entry which is preliminary data.</text>
</comment>
<dbReference type="PANTHER" id="PTHR48070:SF7">
    <property type="entry name" value="SERINE HYDROLASE FSH DOMAIN-CONTAINING PROTEIN-RELATED"/>
    <property type="match status" value="1"/>
</dbReference>
<accession>A0AAN7AEK9</accession>
<dbReference type="InterPro" id="IPR005645">
    <property type="entry name" value="FSH-like_dom"/>
</dbReference>
<proteinExistence type="predicted"/>
<dbReference type="GO" id="GO:0005737">
    <property type="term" value="C:cytoplasm"/>
    <property type="evidence" value="ECO:0007669"/>
    <property type="project" value="TreeGrafter"/>
</dbReference>
<dbReference type="InterPro" id="IPR050593">
    <property type="entry name" value="LovG"/>
</dbReference>
<dbReference type="AlphaFoldDB" id="A0AAN7AEK9"/>
<protein>
    <submittedName>
        <fullName evidence="3">Serine hydrolase FSH</fullName>
    </submittedName>
</protein>
<dbReference type="Proteomes" id="UP001302126">
    <property type="component" value="Unassembled WGS sequence"/>
</dbReference>